<dbReference type="KEGG" id="aplc:110975329"/>
<dbReference type="SFLD" id="SFLDS00005">
    <property type="entry name" value="Isoprenoid_Synthase_Type_I"/>
    <property type="match status" value="1"/>
</dbReference>
<name>A0A8B7XRE9_ACAPL</name>
<comment type="catalytic activity">
    <reaction evidence="10">
        <text>2 (2E,6E)-farnesyl diphosphate + NADH + H(+) = squalene + 2 diphosphate + NAD(+)</text>
        <dbReference type="Rhea" id="RHEA:32299"/>
        <dbReference type="ChEBI" id="CHEBI:15378"/>
        <dbReference type="ChEBI" id="CHEBI:15440"/>
        <dbReference type="ChEBI" id="CHEBI:33019"/>
        <dbReference type="ChEBI" id="CHEBI:57540"/>
        <dbReference type="ChEBI" id="CHEBI:57945"/>
        <dbReference type="ChEBI" id="CHEBI:175763"/>
        <dbReference type="EC" id="2.5.1.21"/>
    </reaction>
</comment>
<dbReference type="PROSITE" id="PS01045">
    <property type="entry name" value="SQUALEN_PHYTOEN_SYN_2"/>
    <property type="match status" value="1"/>
</dbReference>
<dbReference type="InterPro" id="IPR019845">
    <property type="entry name" value="Squalene/phytoene_synthase_CS"/>
</dbReference>
<evidence type="ECO:0000313" key="11">
    <source>
        <dbReference type="Proteomes" id="UP000694845"/>
    </source>
</evidence>
<evidence type="ECO:0000256" key="2">
    <source>
        <dbReference type="ARBA" id="ARBA00006251"/>
    </source>
</evidence>
<dbReference type="GO" id="GO:0051996">
    <property type="term" value="F:squalene synthase [NAD(P)H] activity"/>
    <property type="evidence" value="ECO:0007669"/>
    <property type="project" value="UniProtKB-UniRule"/>
</dbReference>
<dbReference type="PROSITE" id="PS01044">
    <property type="entry name" value="SQUALEN_PHYTOEN_SYN_1"/>
    <property type="match status" value="1"/>
</dbReference>
<dbReference type="PANTHER" id="PTHR11626">
    <property type="entry name" value="FARNESYL-DIPHOSPHATE FARNESYLTRANSFERASE"/>
    <property type="match status" value="1"/>
</dbReference>
<comment type="catalytic activity">
    <reaction evidence="10">
        <text>2 (2E,6E)-farnesyl diphosphate + NADPH + H(+) = squalene + 2 diphosphate + NADP(+)</text>
        <dbReference type="Rhea" id="RHEA:32295"/>
        <dbReference type="ChEBI" id="CHEBI:15378"/>
        <dbReference type="ChEBI" id="CHEBI:15440"/>
        <dbReference type="ChEBI" id="CHEBI:33019"/>
        <dbReference type="ChEBI" id="CHEBI:57783"/>
        <dbReference type="ChEBI" id="CHEBI:58349"/>
        <dbReference type="ChEBI" id="CHEBI:175763"/>
        <dbReference type="EC" id="2.5.1.21"/>
    </reaction>
</comment>
<accession>A0A8B7XRE9</accession>
<dbReference type="InterPro" id="IPR033904">
    <property type="entry name" value="Trans_IPPS_HH"/>
</dbReference>
<evidence type="ECO:0000256" key="4">
    <source>
        <dbReference type="ARBA" id="ARBA00015135"/>
    </source>
</evidence>
<comment type="pathway">
    <text evidence="10">Terpene metabolism; lanosterol biosynthesis; lanosterol from farnesyl diphosphate: step 1/3.</text>
</comment>
<comment type="catalytic activity">
    <reaction evidence="9 10">
        <text>2 (2E,6E)-farnesyl diphosphate = presqualene diphosphate + diphosphate</text>
        <dbReference type="Rhea" id="RHEA:22672"/>
        <dbReference type="ChEBI" id="CHEBI:33019"/>
        <dbReference type="ChEBI" id="CHEBI:57310"/>
        <dbReference type="ChEBI" id="CHEBI:175763"/>
    </reaction>
    <physiologicalReaction direction="left-to-right" evidence="9 10">
        <dbReference type="Rhea" id="RHEA:22673"/>
    </physiologicalReaction>
</comment>
<dbReference type="EC" id="2.5.1.21" evidence="3 10"/>
<proteinExistence type="inferred from homology"/>
<dbReference type="InterPro" id="IPR044844">
    <property type="entry name" value="Trans_IPPS_euk-type"/>
</dbReference>
<dbReference type="SFLD" id="SFLDG01018">
    <property type="entry name" value="Squalene/Phytoene_Synthase_Lik"/>
    <property type="match status" value="1"/>
</dbReference>
<dbReference type="InterPro" id="IPR002060">
    <property type="entry name" value="Squ/phyt_synthse"/>
</dbReference>
<keyword evidence="10" id="KW-0812">Transmembrane</keyword>
<dbReference type="InterPro" id="IPR008949">
    <property type="entry name" value="Isoprenoid_synthase_dom_sf"/>
</dbReference>
<dbReference type="AlphaFoldDB" id="A0A8B7XRE9"/>
<evidence type="ECO:0000256" key="10">
    <source>
        <dbReference type="RuleBase" id="RU368088"/>
    </source>
</evidence>
<dbReference type="GO" id="GO:0045338">
    <property type="term" value="P:farnesyl diphosphate metabolic process"/>
    <property type="evidence" value="ECO:0007669"/>
    <property type="project" value="InterPro"/>
</dbReference>
<feature type="transmembrane region" description="Helical" evidence="10">
    <location>
        <begin position="381"/>
        <end position="400"/>
    </location>
</feature>
<dbReference type="CDD" id="cd00683">
    <property type="entry name" value="Trans_IPPS_HH"/>
    <property type="match status" value="1"/>
</dbReference>
<evidence type="ECO:0000313" key="13">
    <source>
        <dbReference type="RefSeq" id="XP_022083419.1"/>
    </source>
</evidence>
<comment type="similarity">
    <text evidence="2 10">Belongs to the phytoene/squalene synthase family.</text>
</comment>
<dbReference type="SUPFAM" id="SSF48576">
    <property type="entry name" value="Terpenoid synthases"/>
    <property type="match status" value="1"/>
</dbReference>
<dbReference type="UniPathway" id="UPA00767">
    <property type="reaction ID" value="UER00751"/>
</dbReference>
<organism evidence="11 13">
    <name type="scientific">Acanthaster planci</name>
    <name type="common">Crown-of-thorns starfish</name>
    <dbReference type="NCBI Taxonomy" id="133434"/>
    <lineage>
        <taxon>Eukaryota</taxon>
        <taxon>Metazoa</taxon>
        <taxon>Echinodermata</taxon>
        <taxon>Eleutherozoa</taxon>
        <taxon>Asterozoa</taxon>
        <taxon>Asteroidea</taxon>
        <taxon>Valvatacea</taxon>
        <taxon>Valvatida</taxon>
        <taxon>Acanthasteridae</taxon>
        <taxon>Acanthaster</taxon>
    </lineage>
</organism>
<evidence type="ECO:0000256" key="8">
    <source>
        <dbReference type="ARBA" id="ARBA00047541"/>
    </source>
</evidence>
<keyword evidence="10" id="KW-0472">Membrane</keyword>
<protein>
    <recommendedName>
        <fullName evidence="4 10">Squalene synthase</fullName>
        <shortName evidence="10">SQS</shortName>
        <shortName evidence="10">SS</shortName>
        <ecNumber evidence="3 10">2.5.1.21</ecNumber>
    </recommendedName>
</protein>
<evidence type="ECO:0000256" key="1">
    <source>
        <dbReference type="ARBA" id="ARBA00001946"/>
    </source>
</evidence>
<evidence type="ECO:0000313" key="12">
    <source>
        <dbReference type="RefSeq" id="XP_022083418.1"/>
    </source>
</evidence>
<comment type="function">
    <text evidence="6">Catalyzes the condensation of 2 farnesyl pyrophosphate (FPP) moieties to form squalene. Proceeds in two distinct steps. In the first half-reaction, two molecules of FPP react to form the stable presqualene diphosphate intermediate (PSQPP), with concomitant release of a proton and a molecule of inorganic diphosphate. In the second half-reaction, PSQPP undergoes heterolysis, isomerization, and reduction with NADPH or NADH to form squalene. It is the first committed enzyme of the sterol biosynthesis pathway.</text>
</comment>
<dbReference type="InterPro" id="IPR006449">
    <property type="entry name" value="Squal_synth-like"/>
</dbReference>
<dbReference type="OMA" id="GEACQLM"/>
<sequence>MDLLKSITHPDEVYALLKYKLGAGPTKPKQDYATMTRTAKKCYEYLNLTSRSFAAVIQALDGDLRHAVCIFYLVLRALDTVEDDMTIPLPEKIPMLQQFHEKLNDPTWNYTKSQEKDRIVLEDFQTIAQEFRSLAKCYRVVIADICNKMGHGMCEFVQRDVVTNKDWDLYCHYVAGLVGIGLSRLFSASKLEDAIVGEDTQLANSMGLFLQKTNIIRDYLEDNLEGREFWPRETWSKYASKLSDFQKPQNLNSAVHCLNELITNALHHVPDVLKYMSRLHNQSVFNFCAIPQVMAIATLAECYNNPRVFSGVVKIRKGQAVVMMLEATSMDSIRTIISNYSRQIGKAIPSVDPSAELTKRIVTTNLELSHTAAGQLATASYYPPLYMSLGIMLALILYSYGSQILHYVNS</sequence>
<keyword evidence="10" id="KW-1133">Transmembrane helix</keyword>
<gene>
    <name evidence="12 13" type="primary">LOC110975329</name>
</gene>
<dbReference type="GO" id="GO:0055056">
    <property type="term" value="F:D-glucose transmembrane transporter activity"/>
    <property type="evidence" value="ECO:0007669"/>
    <property type="project" value="UniProtKB-UniRule"/>
</dbReference>
<dbReference type="NCBIfam" id="TIGR01559">
    <property type="entry name" value="squal_synth"/>
    <property type="match status" value="1"/>
</dbReference>
<dbReference type="RefSeq" id="XP_022083419.1">
    <property type="nucleotide sequence ID" value="XM_022227727.1"/>
</dbReference>
<dbReference type="GeneID" id="110975329"/>
<dbReference type="FunFam" id="1.10.600.10:FF:000023">
    <property type="entry name" value="Squalene synthase"/>
    <property type="match status" value="1"/>
</dbReference>
<dbReference type="GO" id="GO:0005789">
    <property type="term" value="C:endoplasmic reticulum membrane"/>
    <property type="evidence" value="ECO:0007669"/>
    <property type="project" value="TreeGrafter"/>
</dbReference>
<evidence type="ECO:0000256" key="7">
    <source>
        <dbReference type="ARBA" id="ARBA00047468"/>
    </source>
</evidence>
<evidence type="ECO:0000256" key="3">
    <source>
        <dbReference type="ARBA" id="ARBA00012373"/>
    </source>
</evidence>
<dbReference type="Pfam" id="PF00494">
    <property type="entry name" value="SQS_PSY"/>
    <property type="match status" value="1"/>
</dbReference>
<dbReference type="Proteomes" id="UP000694845">
    <property type="component" value="Unplaced"/>
</dbReference>
<dbReference type="Gene3D" id="1.10.600.10">
    <property type="entry name" value="Farnesyl Diphosphate Synthase"/>
    <property type="match status" value="1"/>
</dbReference>
<comment type="catalytic activity">
    <reaction evidence="8 10">
        <text>presqualene diphosphate + NADH + H(+) = squalene + diphosphate + NAD(+)</text>
        <dbReference type="Rhea" id="RHEA:22228"/>
        <dbReference type="ChEBI" id="CHEBI:15378"/>
        <dbReference type="ChEBI" id="CHEBI:15440"/>
        <dbReference type="ChEBI" id="CHEBI:33019"/>
        <dbReference type="ChEBI" id="CHEBI:57310"/>
        <dbReference type="ChEBI" id="CHEBI:57540"/>
        <dbReference type="ChEBI" id="CHEBI:57945"/>
    </reaction>
    <physiologicalReaction direction="left-to-right" evidence="8 10">
        <dbReference type="Rhea" id="RHEA:22229"/>
    </physiologicalReaction>
</comment>
<evidence type="ECO:0000256" key="6">
    <source>
        <dbReference type="ARBA" id="ARBA00045166"/>
    </source>
</evidence>
<evidence type="ECO:0000256" key="9">
    <source>
        <dbReference type="ARBA" id="ARBA00048315"/>
    </source>
</evidence>
<dbReference type="CTD" id="2222"/>
<comment type="catalytic activity">
    <reaction evidence="7 10">
        <text>presqualene diphosphate + NADPH + H(+) = squalene + diphosphate + NADP(+)</text>
        <dbReference type="Rhea" id="RHEA:22232"/>
        <dbReference type="ChEBI" id="CHEBI:15378"/>
        <dbReference type="ChEBI" id="CHEBI:15440"/>
        <dbReference type="ChEBI" id="CHEBI:33019"/>
        <dbReference type="ChEBI" id="CHEBI:57310"/>
        <dbReference type="ChEBI" id="CHEBI:57783"/>
        <dbReference type="ChEBI" id="CHEBI:58349"/>
    </reaction>
    <physiologicalReaction direction="left-to-right" evidence="7 10">
        <dbReference type="Rhea" id="RHEA:22233"/>
    </physiologicalReaction>
</comment>
<dbReference type="RefSeq" id="XP_022083418.1">
    <property type="nucleotide sequence ID" value="XM_022227726.1"/>
</dbReference>
<keyword evidence="11" id="KW-1185">Reference proteome</keyword>
<comment type="cofactor">
    <cofactor evidence="1 10">
        <name>Mg(2+)</name>
        <dbReference type="ChEBI" id="CHEBI:18420"/>
    </cofactor>
</comment>
<keyword evidence="5 10" id="KW-0808">Transferase</keyword>
<evidence type="ECO:0000256" key="5">
    <source>
        <dbReference type="ARBA" id="ARBA00022679"/>
    </source>
</evidence>
<dbReference type="OrthoDB" id="431150at2759"/>
<dbReference type="PANTHER" id="PTHR11626:SF2">
    <property type="entry name" value="SQUALENE SYNTHASE"/>
    <property type="match status" value="1"/>
</dbReference>
<reference evidence="12 13" key="1">
    <citation type="submission" date="2025-04" db="UniProtKB">
        <authorList>
            <consortium name="RefSeq"/>
        </authorList>
    </citation>
    <scope>IDENTIFICATION</scope>
</reference>
<dbReference type="GO" id="GO:0006695">
    <property type="term" value="P:cholesterol biosynthetic process"/>
    <property type="evidence" value="ECO:0007669"/>
    <property type="project" value="TreeGrafter"/>
</dbReference>